<evidence type="ECO:0000256" key="3">
    <source>
        <dbReference type="PROSITE-ProRule" id="PRU00221"/>
    </source>
</evidence>
<name>X6PEK2_RETFI</name>
<comment type="caution">
    <text evidence="4">The sequence shown here is derived from an EMBL/GenBank/DDBJ whole genome shotgun (WGS) entry which is preliminary data.</text>
</comment>
<sequence>DNEKSKEIQQLKQYHSAFEIRIIKLEEILKSNNDGQFKQIAKLNNNPNIEFEKFKKDIQLKNQINEDKKENDHNNQLSQSKYNQSHTMVKENEIQIIIQHWIRISNIKLGWINNFNKLVANYVTFLLFFKQIYLFFLSLLLTQAATFFTFDTFCSSSKLINTFTGHANSVCSVDYSTFDDCQFICSGSYDRTVRAWDVDNNKQIQSFNKHSNT</sequence>
<feature type="repeat" description="WD" evidence="3">
    <location>
        <begin position="163"/>
        <end position="206"/>
    </location>
</feature>
<gene>
    <name evidence="4" type="ORF">RFI_00940</name>
</gene>
<feature type="non-terminal residue" evidence="4">
    <location>
        <position position="1"/>
    </location>
</feature>
<dbReference type="SMART" id="SM00320">
    <property type="entry name" value="WD40"/>
    <property type="match status" value="1"/>
</dbReference>
<keyword evidence="1 3" id="KW-0853">WD repeat</keyword>
<protein>
    <submittedName>
        <fullName evidence="4">WD-40 repeat protein</fullName>
    </submittedName>
</protein>
<dbReference type="SUPFAM" id="SSF50978">
    <property type="entry name" value="WD40 repeat-like"/>
    <property type="match status" value="1"/>
</dbReference>
<evidence type="ECO:0000313" key="4">
    <source>
        <dbReference type="EMBL" id="ETO36122.1"/>
    </source>
</evidence>
<dbReference type="PROSITE" id="PS50082">
    <property type="entry name" value="WD_REPEATS_2"/>
    <property type="match status" value="1"/>
</dbReference>
<dbReference type="EMBL" id="ASPP01000983">
    <property type="protein sequence ID" value="ETO36122.1"/>
    <property type="molecule type" value="Genomic_DNA"/>
</dbReference>
<keyword evidence="2" id="KW-0677">Repeat</keyword>
<keyword evidence="5" id="KW-1185">Reference proteome</keyword>
<dbReference type="PROSITE" id="PS00678">
    <property type="entry name" value="WD_REPEATS_1"/>
    <property type="match status" value="1"/>
</dbReference>
<evidence type="ECO:0000256" key="2">
    <source>
        <dbReference type="ARBA" id="ARBA00022737"/>
    </source>
</evidence>
<dbReference type="AlphaFoldDB" id="X6PEK2"/>
<dbReference type="PROSITE" id="PS50294">
    <property type="entry name" value="WD_REPEATS_REGION"/>
    <property type="match status" value="1"/>
</dbReference>
<dbReference type="InterPro" id="IPR036322">
    <property type="entry name" value="WD40_repeat_dom_sf"/>
</dbReference>
<dbReference type="InterPro" id="IPR019775">
    <property type="entry name" value="WD40_repeat_CS"/>
</dbReference>
<feature type="non-terminal residue" evidence="4">
    <location>
        <position position="213"/>
    </location>
</feature>
<evidence type="ECO:0000313" key="5">
    <source>
        <dbReference type="Proteomes" id="UP000023152"/>
    </source>
</evidence>
<dbReference type="Gene3D" id="2.130.10.10">
    <property type="entry name" value="YVTN repeat-like/Quinoprotein amine dehydrogenase"/>
    <property type="match status" value="1"/>
</dbReference>
<organism evidence="4 5">
    <name type="scientific">Reticulomyxa filosa</name>
    <dbReference type="NCBI Taxonomy" id="46433"/>
    <lineage>
        <taxon>Eukaryota</taxon>
        <taxon>Sar</taxon>
        <taxon>Rhizaria</taxon>
        <taxon>Retaria</taxon>
        <taxon>Foraminifera</taxon>
        <taxon>Monothalamids</taxon>
        <taxon>Reticulomyxidae</taxon>
        <taxon>Reticulomyxa</taxon>
    </lineage>
</organism>
<evidence type="ECO:0000256" key="1">
    <source>
        <dbReference type="ARBA" id="ARBA00022574"/>
    </source>
</evidence>
<dbReference type="Proteomes" id="UP000023152">
    <property type="component" value="Unassembled WGS sequence"/>
</dbReference>
<dbReference type="Pfam" id="PF00400">
    <property type="entry name" value="WD40"/>
    <property type="match status" value="1"/>
</dbReference>
<reference evidence="4 5" key="1">
    <citation type="journal article" date="2013" name="Curr. Biol.">
        <title>The Genome of the Foraminiferan Reticulomyxa filosa.</title>
        <authorList>
            <person name="Glockner G."/>
            <person name="Hulsmann N."/>
            <person name="Schleicher M."/>
            <person name="Noegel A.A."/>
            <person name="Eichinger L."/>
            <person name="Gallinger C."/>
            <person name="Pawlowski J."/>
            <person name="Sierra R."/>
            <person name="Euteneuer U."/>
            <person name="Pillet L."/>
            <person name="Moustafa A."/>
            <person name="Platzer M."/>
            <person name="Groth M."/>
            <person name="Szafranski K."/>
            <person name="Schliwa M."/>
        </authorList>
    </citation>
    <scope>NUCLEOTIDE SEQUENCE [LARGE SCALE GENOMIC DNA]</scope>
</reference>
<proteinExistence type="predicted"/>
<dbReference type="InterPro" id="IPR001680">
    <property type="entry name" value="WD40_rpt"/>
</dbReference>
<accession>X6PEK2</accession>
<dbReference type="InterPro" id="IPR015943">
    <property type="entry name" value="WD40/YVTN_repeat-like_dom_sf"/>
</dbReference>